<dbReference type="GO" id="GO:0000976">
    <property type="term" value="F:transcription cis-regulatory region binding"/>
    <property type="evidence" value="ECO:0007669"/>
    <property type="project" value="TreeGrafter"/>
</dbReference>
<proteinExistence type="predicted"/>
<reference evidence="5" key="1">
    <citation type="submission" date="2021-01" db="EMBL/GenBank/DDBJ databases">
        <title>Whole genome shotgun sequence of Rhizocola hellebori NBRC 109834.</title>
        <authorList>
            <person name="Komaki H."/>
            <person name="Tamura T."/>
        </authorList>
    </citation>
    <scope>NUCLEOTIDE SEQUENCE</scope>
    <source>
        <strain evidence="5">NBRC 109834</strain>
    </source>
</reference>
<evidence type="ECO:0000256" key="2">
    <source>
        <dbReference type="ARBA" id="ARBA00023125"/>
    </source>
</evidence>
<keyword evidence="3" id="KW-0804">Transcription</keyword>
<name>A0A8J3VCR1_9ACTN</name>
<feature type="domain" description="HTH lacI-type" evidence="4">
    <location>
        <begin position="1"/>
        <end position="29"/>
    </location>
</feature>
<keyword evidence="1" id="KW-0805">Transcription regulation</keyword>
<dbReference type="PANTHER" id="PTHR30146">
    <property type="entry name" value="LACI-RELATED TRANSCRIPTIONAL REPRESSOR"/>
    <property type="match status" value="1"/>
</dbReference>
<dbReference type="Gene3D" id="3.40.50.2300">
    <property type="match status" value="2"/>
</dbReference>
<evidence type="ECO:0000256" key="1">
    <source>
        <dbReference type="ARBA" id="ARBA00023015"/>
    </source>
</evidence>
<dbReference type="InterPro" id="IPR000843">
    <property type="entry name" value="HTH_LacI"/>
</dbReference>
<dbReference type="InterPro" id="IPR028082">
    <property type="entry name" value="Peripla_BP_I"/>
</dbReference>
<comment type="caution">
    <text evidence="5">The sequence shown here is derived from an EMBL/GenBank/DDBJ whole genome shotgun (WGS) entry which is preliminary data.</text>
</comment>
<sequence>MAPELERKVLAAAAALRYTSDVSARAMRRKSDAIALVADDLTTPSIGLVVAAMERQARTIGAFVSVSSTRGVPERQYETVRTLCALRPRALVLTSSRIQAKVLDGRLLDELLAYEQQGGRVVIFGDTDMPFDSISVDDRGSARLMGTYLASTGHRRAVILAGTRDRANVSARASGFVEGMLGGGVDAQDVRIVNCEVSRQGSYEATIRLLDEGIGDTDAIIAANDVIAIGALAACRAGGVDVPWDVSVTGFDDIQLAVDVTPRLTTIAVPLAEIGAESIRLALASPAGDSPVRETVQGTLIVRDSTVSRSR</sequence>
<dbReference type="PANTHER" id="PTHR30146:SF153">
    <property type="entry name" value="LACTOSE OPERON REPRESSOR"/>
    <property type="match status" value="1"/>
</dbReference>
<dbReference type="SUPFAM" id="SSF53822">
    <property type="entry name" value="Periplasmic binding protein-like I"/>
    <property type="match status" value="1"/>
</dbReference>
<evidence type="ECO:0000313" key="6">
    <source>
        <dbReference type="Proteomes" id="UP000612899"/>
    </source>
</evidence>
<evidence type="ECO:0000259" key="4">
    <source>
        <dbReference type="PROSITE" id="PS50932"/>
    </source>
</evidence>
<dbReference type="Proteomes" id="UP000612899">
    <property type="component" value="Unassembled WGS sequence"/>
</dbReference>
<dbReference type="InterPro" id="IPR046335">
    <property type="entry name" value="LacI/GalR-like_sensor"/>
</dbReference>
<keyword evidence="2" id="KW-0238">DNA-binding</keyword>
<dbReference type="AlphaFoldDB" id="A0A8J3VCR1"/>
<organism evidence="5 6">
    <name type="scientific">Rhizocola hellebori</name>
    <dbReference type="NCBI Taxonomy" id="1392758"/>
    <lineage>
        <taxon>Bacteria</taxon>
        <taxon>Bacillati</taxon>
        <taxon>Actinomycetota</taxon>
        <taxon>Actinomycetes</taxon>
        <taxon>Micromonosporales</taxon>
        <taxon>Micromonosporaceae</taxon>
        <taxon>Rhizocola</taxon>
    </lineage>
</organism>
<accession>A0A8J3VCR1</accession>
<dbReference type="Pfam" id="PF13377">
    <property type="entry name" value="Peripla_BP_3"/>
    <property type="match status" value="1"/>
</dbReference>
<keyword evidence="6" id="KW-1185">Reference proteome</keyword>
<gene>
    <name evidence="5" type="primary">lacI_6</name>
    <name evidence="5" type="ORF">Rhe02_08810</name>
</gene>
<dbReference type="CDD" id="cd06267">
    <property type="entry name" value="PBP1_LacI_sugar_binding-like"/>
    <property type="match status" value="1"/>
</dbReference>
<protein>
    <submittedName>
        <fullName evidence="5">LacI family transcriptional regulator</fullName>
    </submittedName>
</protein>
<dbReference type="EMBL" id="BONY01000004">
    <property type="protein sequence ID" value="GIH02814.1"/>
    <property type="molecule type" value="Genomic_DNA"/>
</dbReference>
<evidence type="ECO:0000313" key="5">
    <source>
        <dbReference type="EMBL" id="GIH02814.1"/>
    </source>
</evidence>
<evidence type="ECO:0000256" key="3">
    <source>
        <dbReference type="ARBA" id="ARBA00023163"/>
    </source>
</evidence>
<dbReference type="GO" id="GO:0003700">
    <property type="term" value="F:DNA-binding transcription factor activity"/>
    <property type="evidence" value="ECO:0007669"/>
    <property type="project" value="TreeGrafter"/>
</dbReference>
<dbReference type="PROSITE" id="PS50932">
    <property type="entry name" value="HTH_LACI_2"/>
    <property type="match status" value="1"/>
</dbReference>